<dbReference type="AlphaFoldDB" id="A0A8H6HYH1"/>
<comment type="caution">
    <text evidence="1">The sequence shown here is derived from an EMBL/GenBank/DDBJ whole genome shotgun (WGS) entry which is preliminary data.</text>
</comment>
<sequence>MVSTTSEPQPTGIQPTISLEAAVDLLVASLSCPLTTPSCANRMCVAARRISRAFHSRETSSPAQVKFSKSLPRLLRATISFITCKRTYKMHGDMVLRLASCRCTQNRSPEAVARIMRLHASDMPSVEDDPQAELLKKVNEVGYLREMVTHLIPLIQQSISSLTGHKFRSPVPGKDERDQPWPLSAEDLLPHGLPDSIEGLEMWSDVRTGTSAIFGLVRVLAMHHRPFALALLRPPEYTLAIDRPLEHLTAAMDFYDAHSASDPEVSQRPNFLMVLVHVFQFFYIVTLPDPSNTFEPMLVAKVDEMAPVLERLSAILSSLLDSSSALSQEKEWNWSQMLLNIEALIYGRNGRVAPPEVRRQTDKLMQKMIDPCQKKAWNAPILPHKKVCNQIHEFKRSLSKETWAALWSDGGNVYWLMPRTLRTEDGKPVDAQLLKEFKKR</sequence>
<reference evidence="1 2" key="1">
    <citation type="submission" date="2020-07" db="EMBL/GenBank/DDBJ databases">
        <title>Comparative genomics of pyrophilous fungi reveals a link between fire events and developmental genes.</title>
        <authorList>
            <consortium name="DOE Joint Genome Institute"/>
            <person name="Steindorff A.S."/>
            <person name="Carver A."/>
            <person name="Calhoun S."/>
            <person name="Stillman K."/>
            <person name="Liu H."/>
            <person name="Lipzen A."/>
            <person name="Pangilinan J."/>
            <person name="Labutti K."/>
            <person name="Bruns T.D."/>
            <person name="Grigoriev I.V."/>
        </authorList>
    </citation>
    <scope>NUCLEOTIDE SEQUENCE [LARGE SCALE GENOMIC DNA]</scope>
    <source>
        <strain evidence="1 2">CBS 144469</strain>
    </source>
</reference>
<evidence type="ECO:0000313" key="1">
    <source>
        <dbReference type="EMBL" id="KAF6754148.1"/>
    </source>
</evidence>
<proteinExistence type="predicted"/>
<dbReference type="OrthoDB" id="3270372at2759"/>
<keyword evidence="2" id="KW-1185">Reference proteome</keyword>
<dbReference type="EMBL" id="JACGCI010000036">
    <property type="protein sequence ID" value="KAF6754148.1"/>
    <property type="molecule type" value="Genomic_DNA"/>
</dbReference>
<name>A0A8H6HYH1_9AGAR</name>
<gene>
    <name evidence="1" type="ORF">DFP72DRAFT_848704</name>
</gene>
<accession>A0A8H6HYH1</accession>
<organism evidence="1 2">
    <name type="scientific">Ephemerocybe angulata</name>
    <dbReference type="NCBI Taxonomy" id="980116"/>
    <lineage>
        <taxon>Eukaryota</taxon>
        <taxon>Fungi</taxon>
        <taxon>Dikarya</taxon>
        <taxon>Basidiomycota</taxon>
        <taxon>Agaricomycotina</taxon>
        <taxon>Agaricomycetes</taxon>
        <taxon>Agaricomycetidae</taxon>
        <taxon>Agaricales</taxon>
        <taxon>Agaricineae</taxon>
        <taxon>Psathyrellaceae</taxon>
        <taxon>Ephemerocybe</taxon>
    </lineage>
</organism>
<evidence type="ECO:0000313" key="2">
    <source>
        <dbReference type="Proteomes" id="UP000521943"/>
    </source>
</evidence>
<protein>
    <submittedName>
        <fullName evidence="1">Uncharacterized protein</fullName>
    </submittedName>
</protein>
<dbReference type="Proteomes" id="UP000521943">
    <property type="component" value="Unassembled WGS sequence"/>
</dbReference>